<keyword evidence="3" id="KW-1185">Reference proteome</keyword>
<evidence type="ECO:0000256" key="1">
    <source>
        <dbReference type="SAM" id="MobiDB-lite"/>
    </source>
</evidence>
<feature type="region of interest" description="Disordered" evidence="1">
    <location>
        <begin position="115"/>
        <end position="179"/>
    </location>
</feature>
<dbReference type="EMBL" id="BQNB010011236">
    <property type="protein sequence ID" value="GJS87934.1"/>
    <property type="molecule type" value="Genomic_DNA"/>
</dbReference>
<accession>A0ABQ4ZCK7</accession>
<name>A0ABQ4ZCK7_9ASTR</name>
<feature type="compositionally biased region" description="Basic and acidic residues" evidence="1">
    <location>
        <begin position="136"/>
        <end position="149"/>
    </location>
</feature>
<protein>
    <submittedName>
        <fullName evidence="2">Uncharacterized protein</fullName>
    </submittedName>
</protein>
<reference evidence="2" key="1">
    <citation type="journal article" date="2022" name="Int. J. Mol. Sci.">
        <title>Draft Genome of Tanacetum Coccineum: Genomic Comparison of Closely Related Tanacetum-Family Plants.</title>
        <authorList>
            <person name="Yamashiro T."/>
            <person name="Shiraishi A."/>
            <person name="Nakayama K."/>
            <person name="Satake H."/>
        </authorList>
    </citation>
    <scope>NUCLEOTIDE SEQUENCE</scope>
</reference>
<comment type="caution">
    <text evidence="2">The sequence shown here is derived from an EMBL/GenBank/DDBJ whole genome shotgun (WGS) entry which is preliminary data.</text>
</comment>
<sequence>MFYKKNVDYATLIWEYFQYQIGSRQTSAKRREQIPYPKFTKVIIHYFLSKHNSLPKRQVAFIHIIKYDSAMGNLKFVSKGKEFQEYGMSIPNLIMNDEIRNSAHYMTYLAMSTNTESPKETKGKGKGGKGNKKKATKEQARIEQAKEEPVVDDQDGMEQARGEKAKVQVPDSAVPNPSSSLTLSSAEYGNMFINENLYVSINDILKDISEPEIQSMVDVDHADVIEESIQANVFNEVKNQLPKLLPQVVSDFVKPRMESTVRDGPQKNPINLFKSSSSSTSIDSFTKYELKNMLYDKMQKSGSFNEHEKHLDLYNALIGSIHIDEAIAKGEIDLTKVLKNIIHDDKDEDPPAEDTVPKVAMGADETMKFEDDVVNVEEQPQDDVALKQDNSIWFKLGNKERKYASSLTKTKAARYELVGIEEIIPRLWSSVKEAYDKNVELGTHYWGPKLQLFYRSRNNATSRHEVFSRLKILSVIRISVDKQFGETDFSRLHPNEIKDMFLLYVQHKIHNLTDDDIVDLMIALRMFTRSIVIKRRVEDVQLRVESYLKKLNITMPQKTFDDISYKEPYTTVYEPKGVVYLNKSNRKRLMRADELYMFSDKTLKSVRDTLHEMLQNFVLGYNHAIPKRAWT</sequence>
<dbReference type="Proteomes" id="UP001151760">
    <property type="component" value="Unassembled WGS sequence"/>
</dbReference>
<organism evidence="2 3">
    <name type="scientific">Tanacetum coccineum</name>
    <dbReference type="NCBI Taxonomy" id="301880"/>
    <lineage>
        <taxon>Eukaryota</taxon>
        <taxon>Viridiplantae</taxon>
        <taxon>Streptophyta</taxon>
        <taxon>Embryophyta</taxon>
        <taxon>Tracheophyta</taxon>
        <taxon>Spermatophyta</taxon>
        <taxon>Magnoliopsida</taxon>
        <taxon>eudicotyledons</taxon>
        <taxon>Gunneridae</taxon>
        <taxon>Pentapetalae</taxon>
        <taxon>asterids</taxon>
        <taxon>campanulids</taxon>
        <taxon>Asterales</taxon>
        <taxon>Asteraceae</taxon>
        <taxon>Asteroideae</taxon>
        <taxon>Anthemideae</taxon>
        <taxon>Anthemidinae</taxon>
        <taxon>Tanacetum</taxon>
    </lineage>
</organism>
<gene>
    <name evidence="2" type="ORF">Tco_0770570</name>
</gene>
<evidence type="ECO:0000313" key="2">
    <source>
        <dbReference type="EMBL" id="GJS87934.1"/>
    </source>
</evidence>
<feature type="compositionally biased region" description="Basic residues" evidence="1">
    <location>
        <begin position="124"/>
        <end position="135"/>
    </location>
</feature>
<proteinExistence type="predicted"/>
<reference evidence="2" key="2">
    <citation type="submission" date="2022-01" db="EMBL/GenBank/DDBJ databases">
        <authorList>
            <person name="Yamashiro T."/>
            <person name="Shiraishi A."/>
            <person name="Satake H."/>
            <person name="Nakayama K."/>
        </authorList>
    </citation>
    <scope>NUCLEOTIDE SEQUENCE</scope>
</reference>
<evidence type="ECO:0000313" key="3">
    <source>
        <dbReference type="Proteomes" id="UP001151760"/>
    </source>
</evidence>